<name>A0AAX0UDZ4_BURPE</name>
<accession>A0AAX0UDZ4</accession>
<sequence>MRRVRGRTRAPLGENPCRRASPACWIAPIAFGGRPGGRSPPRGSRRAGAGRVLLQRSAAARTAMVCWFSP</sequence>
<dbReference type="AlphaFoldDB" id="A0AAX0UDZ4"/>
<reference evidence="1 2" key="1">
    <citation type="submission" date="2017-11" db="EMBL/GenBank/DDBJ databases">
        <title>Molecular characterization of Burkholderia pseudomallei and closely related isolates from Vietnam.</title>
        <authorList>
            <person name="Ustinov D.V."/>
            <person name="Antonov A.S."/>
            <person name="Avdusheva E.F."/>
            <person name="Shpak I.M."/>
            <person name="Zakharova I.B."/>
            <person name="Thi L.A."/>
            <person name="Teteryatnikova N."/>
            <person name="Lopasteyskaya Y.A."/>
            <person name="Kuzyutina J.A."/>
            <person name="Ngo T.N."/>
            <person name="Victorov D.V."/>
        </authorList>
    </citation>
    <scope>NUCLEOTIDE SEQUENCE [LARGE SCALE GENOMIC DNA]</scope>
    <source>
        <strain evidence="1 2">V1512</strain>
    </source>
</reference>
<dbReference type="Proteomes" id="UP000231878">
    <property type="component" value="Unassembled WGS sequence"/>
</dbReference>
<proteinExistence type="predicted"/>
<evidence type="ECO:0000313" key="2">
    <source>
        <dbReference type="Proteomes" id="UP000231878"/>
    </source>
</evidence>
<gene>
    <name evidence="1" type="ORF">CWD88_09490</name>
</gene>
<protein>
    <submittedName>
        <fullName evidence="1">Uncharacterized protein</fullName>
    </submittedName>
</protein>
<dbReference type="EMBL" id="PHRB01000007">
    <property type="protein sequence ID" value="PJO66575.1"/>
    <property type="molecule type" value="Genomic_DNA"/>
</dbReference>
<comment type="caution">
    <text evidence="1">The sequence shown here is derived from an EMBL/GenBank/DDBJ whole genome shotgun (WGS) entry which is preliminary data.</text>
</comment>
<organism evidence="1 2">
    <name type="scientific">Burkholderia pseudomallei</name>
    <name type="common">Pseudomonas pseudomallei</name>
    <dbReference type="NCBI Taxonomy" id="28450"/>
    <lineage>
        <taxon>Bacteria</taxon>
        <taxon>Pseudomonadati</taxon>
        <taxon>Pseudomonadota</taxon>
        <taxon>Betaproteobacteria</taxon>
        <taxon>Burkholderiales</taxon>
        <taxon>Burkholderiaceae</taxon>
        <taxon>Burkholderia</taxon>
        <taxon>pseudomallei group</taxon>
    </lineage>
</organism>
<evidence type="ECO:0000313" key="1">
    <source>
        <dbReference type="EMBL" id="PJO66575.1"/>
    </source>
</evidence>